<evidence type="ECO:0000313" key="3">
    <source>
        <dbReference type="EMBL" id="MDP9861317.1"/>
    </source>
</evidence>
<protein>
    <submittedName>
        <fullName evidence="3">Membrane protein YkoI</fullName>
    </submittedName>
</protein>
<reference evidence="3 4" key="1">
    <citation type="submission" date="2023-07" db="EMBL/GenBank/DDBJ databases">
        <title>Sequencing the genomes of 1000 actinobacteria strains.</title>
        <authorList>
            <person name="Klenk H.-P."/>
        </authorList>
    </citation>
    <scope>NUCLEOTIDE SEQUENCE [LARGE SCALE GENOMIC DNA]</scope>
    <source>
        <strain evidence="3 4">DSM 44109</strain>
    </source>
</reference>
<dbReference type="Pfam" id="PF03413">
    <property type="entry name" value="PepSY"/>
    <property type="match status" value="1"/>
</dbReference>
<keyword evidence="1" id="KW-0732">Signal</keyword>
<dbReference type="InterPro" id="IPR025711">
    <property type="entry name" value="PepSY"/>
</dbReference>
<dbReference type="RefSeq" id="WP_306857064.1">
    <property type="nucleotide sequence ID" value="NZ_JAUSRB010000001.1"/>
</dbReference>
<dbReference type="Gene3D" id="3.10.450.40">
    <property type="match status" value="1"/>
</dbReference>
<evidence type="ECO:0000259" key="2">
    <source>
        <dbReference type="Pfam" id="PF03413"/>
    </source>
</evidence>
<evidence type="ECO:0000256" key="1">
    <source>
        <dbReference type="SAM" id="SignalP"/>
    </source>
</evidence>
<dbReference type="EMBL" id="JAUSRB010000001">
    <property type="protein sequence ID" value="MDP9861317.1"/>
    <property type="molecule type" value="Genomic_DNA"/>
</dbReference>
<comment type="caution">
    <text evidence="3">The sequence shown here is derived from an EMBL/GenBank/DDBJ whole genome shotgun (WGS) entry which is preliminary data.</text>
</comment>
<keyword evidence="4" id="KW-1185">Reference proteome</keyword>
<evidence type="ECO:0000313" key="4">
    <source>
        <dbReference type="Proteomes" id="UP001230426"/>
    </source>
</evidence>
<proteinExistence type="predicted"/>
<dbReference type="Proteomes" id="UP001230426">
    <property type="component" value="Unassembled WGS sequence"/>
</dbReference>
<name>A0ABT9QWQ5_9ACTN</name>
<accession>A0ABT9QWQ5</accession>
<gene>
    <name evidence="3" type="ORF">J2S55_000576</name>
</gene>
<feature type="chain" id="PRO_5046197497" evidence="1">
    <location>
        <begin position="28"/>
        <end position="112"/>
    </location>
</feature>
<sequence length="112" mass="11984">MKQITAIAIATIGTAALLAGGGGTALAAGRAASSATVSAATAPAAVTDISYYKAAEIARKRVLGGRVTKVEREWEYGQAVWKVELRRNDWEYDVHVSATTGEIIRLKRDHRE</sequence>
<feature type="signal peptide" evidence="1">
    <location>
        <begin position="1"/>
        <end position="27"/>
    </location>
</feature>
<feature type="domain" description="PepSY" evidence="2">
    <location>
        <begin position="49"/>
        <end position="105"/>
    </location>
</feature>
<organism evidence="3 4">
    <name type="scientific">Streptosporangium brasiliense</name>
    <dbReference type="NCBI Taxonomy" id="47480"/>
    <lineage>
        <taxon>Bacteria</taxon>
        <taxon>Bacillati</taxon>
        <taxon>Actinomycetota</taxon>
        <taxon>Actinomycetes</taxon>
        <taxon>Streptosporangiales</taxon>
        <taxon>Streptosporangiaceae</taxon>
        <taxon>Streptosporangium</taxon>
    </lineage>
</organism>